<feature type="region of interest" description="Disordered" evidence="1">
    <location>
        <begin position="159"/>
        <end position="214"/>
    </location>
</feature>
<feature type="region of interest" description="Disordered" evidence="1">
    <location>
        <begin position="228"/>
        <end position="249"/>
    </location>
</feature>
<feature type="compositionally biased region" description="Low complexity" evidence="1">
    <location>
        <begin position="179"/>
        <end position="193"/>
    </location>
</feature>
<evidence type="ECO:0000256" key="1">
    <source>
        <dbReference type="SAM" id="MobiDB-lite"/>
    </source>
</evidence>
<comment type="caution">
    <text evidence="2">The sequence shown here is derived from an EMBL/GenBank/DDBJ whole genome shotgun (WGS) entry which is preliminary data.</text>
</comment>
<organism evidence="2 3">
    <name type="scientific">Hirsutella rhossiliensis</name>
    <dbReference type="NCBI Taxonomy" id="111463"/>
    <lineage>
        <taxon>Eukaryota</taxon>
        <taxon>Fungi</taxon>
        <taxon>Dikarya</taxon>
        <taxon>Ascomycota</taxon>
        <taxon>Pezizomycotina</taxon>
        <taxon>Sordariomycetes</taxon>
        <taxon>Hypocreomycetidae</taxon>
        <taxon>Hypocreales</taxon>
        <taxon>Ophiocordycipitaceae</taxon>
        <taxon>Hirsutella</taxon>
    </lineage>
</organism>
<accession>A0A9P8MXN4</accession>
<feature type="compositionally biased region" description="Low complexity" evidence="1">
    <location>
        <begin position="38"/>
        <end position="47"/>
    </location>
</feature>
<dbReference type="Proteomes" id="UP000824596">
    <property type="component" value="Unassembled WGS sequence"/>
</dbReference>
<gene>
    <name evidence="2" type="ORF">HRG_05630</name>
</gene>
<evidence type="ECO:0000313" key="3">
    <source>
        <dbReference type="Proteomes" id="UP000824596"/>
    </source>
</evidence>
<name>A0A9P8MXN4_9HYPO</name>
<protein>
    <submittedName>
        <fullName evidence="2">Uncharacterized protein</fullName>
    </submittedName>
</protein>
<evidence type="ECO:0000313" key="2">
    <source>
        <dbReference type="EMBL" id="KAH0963120.1"/>
    </source>
</evidence>
<dbReference type="OrthoDB" id="3641178at2759"/>
<dbReference type="RefSeq" id="XP_044720633.1">
    <property type="nucleotide sequence ID" value="XM_044864101.1"/>
</dbReference>
<dbReference type="AlphaFoldDB" id="A0A9P8MXN4"/>
<sequence length="366" mass="40146">MTGLIPLALGTSDSASKSRVSFLLPACDALHSKQNTMSPPLNSSPSRPKLPRLSPPRPPRRKLPSSAAEWTRALDDVKRACLSNRYDECSSRCLEILDLAAPDPVEPAYLVYLRFYAATALEAQASSQPSRPRRIALLQQAQAHYRAASLLAEQPLAPGLSRNSSPMPSLRSSTASDLSWSPVSSRMSSPDPSFGWPDDGPKTPEPAPVKAKKRVSFRDDVEPFIRPDSPTLGFESWPAPTPSRPASPESILKQDKALSLNQMPPSAAPQLTRLVEVSDDPFVDASRSPRYHSLLDGLRHDMLARVAALDTTIAACQAEPVSKHEEHAGDLKARAERLRTNGWRRPRFDAQRYQTLRENALADLAL</sequence>
<dbReference type="GeneID" id="68354759"/>
<keyword evidence="3" id="KW-1185">Reference proteome</keyword>
<feature type="compositionally biased region" description="Polar residues" evidence="1">
    <location>
        <begin position="161"/>
        <end position="178"/>
    </location>
</feature>
<dbReference type="EMBL" id="JAIZPD010000005">
    <property type="protein sequence ID" value="KAH0963120.1"/>
    <property type="molecule type" value="Genomic_DNA"/>
</dbReference>
<proteinExistence type="predicted"/>
<feature type="region of interest" description="Disordered" evidence="1">
    <location>
        <begin position="33"/>
        <end position="66"/>
    </location>
</feature>
<reference evidence="2" key="1">
    <citation type="submission" date="2021-09" db="EMBL/GenBank/DDBJ databases">
        <title>A high-quality genome of the endoparasitic fungus Hirsutella rhossiliensis with a comparison of Hirsutella genomes reveals transposable elements contributing to genome size variation.</title>
        <authorList>
            <person name="Lin R."/>
            <person name="Jiao Y."/>
            <person name="Sun X."/>
            <person name="Ling J."/>
            <person name="Xie B."/>
            <person name="Cheng X."/>
        </authorList>
    </citation>
    <scope>NUCLEOTIDE SEQUENCE</scope>
    <source>
        <strain evidence="2">HR02</strain>
    </source>
</reference>